<keyword evidence="2" id="KW-0238">DNA-binding</keyword>
<dbReference type="InterPro" id="IPR029016">
    <property type="entry name" value="GAF-like_dom_sf"/>
</dbReference>
<dbReference type="Pfam" id="PF01590">
    <property type="entry name" value="GAF"/>
    <property type="match status" value="1"/>
</dbReference>
<dbReference type="Gene3D" id="1.10.10.10">
    <property type="entry name" value="Winged helix-like DNA-binding domain superfamily/Winged helix DNA-binding domain"/>
    <property type="match status" value="1"/>
</dbReference>
<evidence type="ECO:0000256" key="3">
    <source>
        <dbReference type="ARBA" id="ARBA00023163"/>
    </source>
</evidence>
<feature type="domain" description="HTH luxR-type" evidence="4">
    <location>
        <begin position="215"/>
        <end position="280"/>
    </location>
</feature>
<name>A0A846WUT3_9ACTN</name>
<dbReference type="InterPro" id="IPR036388">
    <property type="entry name" value="WH-like_DNA-bd_sf"/>
</dbReference>
<dbReference type="Proteomes" id="UP000563898">
    <property type="component" value="Unassembled WGS sequence"/>
</dbReference>
<dbReference type="AlphaFoldDB" id="A0A846WUT3"/>
<protein>
    <submittedName>
        <fullName evidence="5">LuxR family transcriptional regulator</fullName>
    </submittedName>
</protein>
<dbReference type="SMART" id="SM00421">
    <property type="entry name" value="HTH_LUXR"/>
    <property type="match status" value="1"/>
</dbReference>
<evidence type="ECO:0000259" key="4">
    <source>
        <dbReference type="PROSITE" id="PS50043"/>
    </source>
</evidence>
<dbReference type="CDD" id="cd06170">
    <property type="entry name" value="LuxR_C_like"/>
    <property type="match status" value="1"/>
</dbReference>
<organism evidence="5 6">
    <name type="scientific">Gordonia polyisoprenivorans</name>
    <dbReference type="NCBI Taxonomy" id="84595"/>
    <lineage>
        <taxon>Bacteria</taxon>
        <taxon>Bacillati</taxon>
        <taxon>Actinomycetota</taxon>
        <taxon>Actinomycetes</taxon>
        <taxon>Mycobacteriales</taxon>
        <taxon>Gordoniaceae</taxon>
        <taxon>Gordonia</taxon>
    </lineage>
</organism>
<dbReference type="InterPro" id="IPR003018">
    <property type="entry name" value="GAF"/>
</dbReference>
<evidence type="ECO:0000256" key="2">
    <source>
        <dbReference type="ARBA" id="ARBA00023125"/>
    </source>
</evidence>
<dbReference type="PROSITE" id="PS50043">
    <property type="entry name" value="HTH_LUXR_2"/>
    <property type="match status" value="1"/>
</dbReference>
<dbReference type="PANTHER" id="PTHR44688:SF16">
    <property type="entry name" value="DNA-BINDING TRANSCRIPTIONAL ACTIVATOR DEVR_DOSR"/>
    <property type="match status" value="1"/>
</dbReference>
<dbReference type="SUPFAM" id="SSF55781">
    <property type="entry name" value="GAF domain-like"/>
    <property type="match status" value="1"/>
</dbReference>
<reference evidence="5 6" key="1">
    <citation type="submission" date="2020-04" db="EMBL/GenBank/DDBJ databases">
        <title>MicrobeNet Type strains.</title>
        <authorList>
            <person name="Nicholson A.C."/>
        </authorList>
    </citation>
    <scope>NUCLEOTIDE SEQUENCE [LARGE SCALE GENOMIC DNA]</scope>
    <source>
        <strain evidence="5 6">ATCC BAA-14</strain>
    </source>
</reference>
<dbReference type="EMBL" id="JAAXPC010000018">
    <property type="protein sequence ID" value="NKY04423.1"/>
    <property type="molecule type" value="Genomic_DNA"/>
</dbReference>
<dbReference type="GO" id="GO:0003677">
    <property type="term" value="F:DNA binding"/>
    <property type="evidence" value="ECO:0007669"/>
    <property type="project" value="UniProtKB-KW"/>
</dbReference>
<dbReference type="SUPFAM" id="SSF46894">
    <property type="entry name" value="C-terminal effector domain of the bipartite response regulators"/>
    <property type="match status" value="1"/>
</dbReference>
<dbReference type="InterPro" id="IPR016032">
    <property type="entry name" value="Sig_transdc_resp-reg_C-effctor"/>
</dbReference>
<evidence type="ECO:0000313" key="5">
    <source>
        <dbReference type="EMBL" id="NKY04423.1"/>
    </source>
</evidence>
<accession>A0A846WUT3</accession>
<gene>
    <name evidence="5" type="ORF">HGA05_22915</name>
</gene>
<evidence type="ECO:0000313" key="6">
    <source>
        <dbReference type="Proteomes" id="UP000563898"/>
    </source>
</evidence>
<dbReference type="PANTHER" id="PTHR44688">
    <property type="entry name" value="DNA-BINDING TRANSCRIPTIONAL ACTIVATOR DEVR_DOSR"/>
    <property type="match status" value="1"/>
</dbReference>
<dbReference type="PROSITE" id="PS00622">
    <property type="entry name" value="HTH_LUXR_1"/>
    <property type="match status" value="1"/>
</dbReference>
<dbReference type="InterPro" id="IPR000792">
    <property type="entry name" value="Tscrpt_reg_LuxR_C"/>
</dbReference>
<keyword evidence="3" id="KW-0804">Transcription</keyword>
<dbReference type="GO" id="GO:0006355">
    <property type="term" value="P:regulation of DNA-templated transcription"/>
    <property type="evidence" value="ECO:0007669"/>
    <property type="project" value="InterPro"/>
</dbReference>
<sequence>MANSQVSASRTEGLRSFLHKLRESSPEEFASTATSGACVDLGFTKAMFSWVDGTSWRPESVYISPDLDDRFDALIDAVDGSAVPLLRAPREADLVRYRRPYVLGKESYRQAYRPLIDLSRPSAYAAAPILAGGRTVAILHVDRHTQQITDDDLELLFQGAHLCGLTYATLDARRRLLDQRRAFAAALDLSSSSSSTADARDHFSPFTGIHDAPGFDTATHRLTEREEAVLGLLASGASNRIIGEQLFISEGTVKTHVRHLFRKLGVRTRAEAAAYAHSRRPARAACAV</sequence>
<dbReference type="Pfam" id="PF00196">
    <property type="entry name" value="GerE"/>
    <property type="match status" value="1"/>
</dbReference>
<evidence type="ECO:0000256" key="1">
    <source>
        <dbReference type="ARBA" id="ARBA00023015"/>
    </source>
</evidence>
<dbReference type="PRINTS" id="PR00038">
    <property type="entry name" value="HTHLUXR"/>
</dbReference>
<proteinExistence type="predicted"/>
<comment type="caution">
    <text evidence="5">The sequence shown here is derived from an EMBL/GenBank/DDBJ whole genome shotgun (WGS) entry which is preliminary data.</text>
</comment>
<dbReference type="Gene3D" id="3.30.450.40">
    <property type="match status" value="1"/>
</dbReference>
<dbReference type="RefSeq" id="WP_006372165.1">
    <property type="nucleotide sequence ID" value="NZ_JAAXPC010000018.1"/>
</dbReference>
<keyword evidence="1" id="KW-0805">Transcription regulation</keyword>